<gene>
    <name evidence="1" type="ORF">JHL16_30330</name>
</gene>
<comment type="caution">
    <text evidence="1">The sequence shown here is derived from an EMBL/GenBank/DDBJ whole genome shotgun (WGS) entry which is preliminary data.</text>
</comment>
<evidence type="ECO:0000313" key="2">
    <source>
        <dbReference type="Proteomes" id="UP000616151"/>
    </source>
</evidence>
<name>A0ACC5RDK7_9HYPH</name>
<sequence>MGLFTRSRPIRSLLCWLLLAPLIALNLFPFAVMLSTALRPRDEIFINPQRWLPSRLAVENFSDMWTSVDYGTAVLNSLYVAVASVALVLLVGIPSAYALSRYDFRWKRKYQLFLLITQMVSPIVLALGLFRLFVWLGWIDSLDPVAIVVAAFNLAFSVMMLFNYFSTIPRDIEEAAWIDGASATASLIRIFLPLALPALSVTAMFTFVEVWNEFVITLTLVRSSEHFTLPLEVHALASNLYELKWHHIMAAVLVATLPVTALFMWLQRYLVGGMAAGAVK</sequence>
<accession>A0ACC5RDK7</accession>
<organism evidence="1 2">
    <name type="scientific">Taklimakanibacter albus</name>
    <dbReference type="NCBI Taxonomy" id="2800327"/>
    <lineage>
        <taxon>Bacteria</taxon>
        <taxon>Pseudomonadati</taxon>
        <taxon>Pseudomonadota</taxon>
        <taxon>Alphaproteobacteria</taxon>
        <taxon>Hyphomicrobiales</taxon>
        <taxon>Aestuariivirgaceae</taxon>
        <taxon>Taklimakanibacter</taxon>
    </lineage>
</organism>
<reference evidence="1" key="1">
    <citation type="submission" date="2021-01" db="EMBL/GenBank/DDBJ databases">
        <authorList>
            <person name="Sun Q."/>
        </authorList>
    </citation>
    <scope>NUCLEOTIDE SEQUENCE</scope>
    <source>
        <strain evidence="1">YIM B02566</strain>
    </source>
</reference>
<keyword evidence="2" id="KW-1185">Reference proteome</keyword>
<evidence type="ECO:0000313" key="1">
    <source>
        <dbReference type="EMBL" id="MBK1870702.1"/>
    </source>
</evidence>
<dbReference type="Proteomes" id="UP000616151">
    <property type="component" value="Unassembled WGS sequence"/>
</dbReference>
<dbReference type="EMBL" id="JAENHL010000008">
    <property type="protein sequence ID" value="MBK1870702.1"/>
    <property type="molecule type" value="Genomic_DNA"/>
</dbReference>
<protein>
    <submittedName>
        <fullName evidence="1">Carbohydrate ABC transporter permease</fullName>
    </submittedName>
</protein>
<proteinExistence type="predicted"/>